<dbReference type="Proteomes" id="UP001165306">
    <property type="component" value="Unassembled WGS sequence"/>
</dbReference>
<evidence type="ECO:0008006" key="3">
    <source>
        <dbReference type="Google" id="ProtNLM"/>
    </source>
</evidence>
<dbReference type="InterPro" id="IPR009241">
    <property type="entry name" value="HigB-like"/>
</dbReference>
<gene>
    <name evidence="1" type="ORF">NET02_02570</name>
</gene>
<dbReference type="AlphaFoldDB" id="A0AA41W9D0"/>
<evidence type="ECO:0000313" key="1">
    <source>
        <dbReference type="EMBL" id="MCM8748024.1"/>
    </source>
</evidence>
<sequence length="110" mass="11817">MLSSAEAEAELAALPESEQLALLAAVEKLRVLGDQLPYPHSSAVRGSQSGLRELCPRGGRSPRRAFYRRVGDRLVIGAIGPEAKRDPRGFARSARLAAERIARVEQGGTP</sequence>
<proteinExistence type="predicted"/>
<reference evidence="1" key="1">
    <citation type="submission" date="2022-06" db="EMBL/GenBank/DDBJ databases">
        <title>CFH 74404 Thermomicrobiaceae sp.</title>
        <authorList>
            <person name="Ming H."/>
            <person name="Li W.-J."/>
            <person name="Zhao Z."/>
        </authorList>
    </citation>
    <scope>NUCLEOTIDE SEQUENCE</scope>
    <source>
        <strain evidence="1">CFH 74404</strain>
    </source>
</reference>
<keyword evidence="2" id="KW-1185">Reference proteome</keyword>
<protein>
    <recommendedName>
        <fullName evidence="3">Addiction module toxin RelE</fullName>
    </recommendedName>
</protein>
<dbReference type="EMBL" id="JAMSLR010000001">
    <property type="protein sequence ID" value="MCM8748024.1"/>
    <property type="molecule type" value="Genomic_DNA"/>
</dbReference>
<dbReference type="Pfam" id="PF05973">
    <property type="entry name" value="Gp49"/>
    <property type="match status" value="1"/>
</dbReference>
<evidence type="ECO:0000313" key="2">
    <source>
        <dbReference type="Proteomes" id="UP001165306"/>
    </source>
</evidence>
<accession>A0AA41W9D0</accession>
<name>A0AA41W9D0_9BACT</name>
<comment type="caution">
    <text evidence="1">The sequence shown here is derived from an EMBL/GenBank/DDBJ whole genome shotgun (WGS) entry which is preliminary data.</text>
</comment>
<dbReference type="RefSeq" id="WP_284055804.1">
    <property type="nucleotide sequence ID" value="NZ_JAMSLR010000001.1"/>
</dbReference>
<organism evidence="1 2">
    <name type="scientific">Thermalbibacter longus</name>
    <dbReference type="NCBI Taxonomy" id="2951981"/>
    <lineage>
        <taxon>Bacteria</taxon>
        <taxon>Pseudomonadati</taxon>
        <taxon>Thermomicrobiota</taxon>
        <taxon>Thermomicrobia</taxon>
        <taxon>Thermomicrobiales</taxon>
        <taxon>Thermomicrobiaceae</taxon>
        <taxon>Thermalbibacter</taxon>
    </lineage>
</organism>